<proteinExistence type="predicted"/>
<dbReference type="InterPro" id="IPR000014">
    <property type="entry name" value="PAS"/>
</dbReference>
<dbReference type="Pfam" id="PF13188">
    <property type="entry name" value="PAS_8"/>
    <property type="match status" value="1"/>
</dbReference>
<dbReference type="Pfam" id="PF00196">
    <property type="entry name" value="GerE"/>
    <property type="match status" value="1"/>
</dbReference>
<keyword evidence="4" id="KW-1185">Reference proteome</keyword>
<organism evidence="3 4">
    <name type="scientific">Arboricoccus pini</name>
    <dbReference type="NCBI Taxonomy" id="1963835"/>
    <lineage>
        <taxon>Bacteria</taxon>
        <taxon>Pseudomonadati</taxon>
        <taxon>Pseudomonadota</taxon>
        <taxon>Alphaproteobacteria</taxon>
        <taxon>Geminicoccales</taxon>
        <taxon>Geminicoccaceae</taxon>
        <taxon>Arboricoccus</taxon>
    </lineage>
</organism>
<protein>
    <submittedName>
        <fullName evidence="3">Transcriptional regulator, LuxR family</fullName>
    </submittedName>
</protein>
<evidence type="ECO:0000256" key="1">
    <source>
        <dbReference type="ARBA" id="ARBA00023125"/>
    </source>
</evidence>
<evidence type="ECO:0000313" key="3">
    <source>
        <dbReference type="EMBL" id="SNB75756.1"/>
    </source>
</evidence>
<feature type="domain" description="HTH luxR-type" evidence="2">
    <location>
        <begin position="434"/>
        <end position="499"/>
    </location>
</feature>
<dbReference type="CDD" id="cd06170">
    <property type="entry name" value="LuxR_C_like"/>
    <property type="match status" value="1"/>
</dbReference>
<keyword evidence="1" id="KW-0238">DNA-binding</keyword>
<evidence type="ECO:0000259" key="2">
    <source>
        <dbReference type="PROSITE" id="PS50043"/>
    </source>
</evidence>
<dbReference type="InterPro" id="IPR000792">
    <property type="entry name" value="Tscrpt_reg_LuxR_C"/>
</dbReference>
<dbReference type="SUPFAM" id="SSF55785">
    <property type="entry name" value="PYP-like sensor domain (PAS domain)"/>
    <property type="match status" value="3"/>
</dbReference>
<dbReference type="RefSeq" id="WP_088562519.1">
    <property type="nucleotide sequence ID" value="NZ_FYEH01000014.1"/>
</dbReference>
<dbReference type="NCBIfam" id="TIGR00229">
    <property type="entry name" value="sensory_box"/>
    <property type="match status" value="2"/>
</dbReference>
<dbReference type="InterPro" id="IPR039420">
    <property type="entry name" value="WalR-like"/>
</dbReference>
<dbReference type="PANTHER" id="PTHR43214:SF38">
    <property type="entry name" value="NITRATE_NITRITE RESPONSE REGULATOR PROTEIN NARL"/>
    <property type="match status" value="1"/>
</dbReference>
<sequence length="503" mass="55881">MAPKPVIRVVETRPPSRAALRENASYKRLQQIVAGLSDGVILVETDQSIAWANEAALAMHGVATLADLGEDVADYRRRFELRYRNNHVLDQGRYPLDRVLAGEAFADVVVEVTPKGQPETSWVHRVRSLVLNDDEGAPDCLVLVIKDVSGEMEAEERFEKTFNANPAPALVCKIEDLRFFKVNRGFLDMTSMTADSVIGRSIYELDILSGRDDKENAIQKLCAHQTIPQAEATLRLDHGWEKLVIVAGQAIFMGEEPAMLFTFADLEPRRRAQAALAQSEARFATAFDLSPVPFAIFTLEGFCCVRANEAFLSLLGRERGDVEGAYAADLDLVEPRDSLRQLEHRLAEGMRLRNVELQVKGAKGLIHDCLFSADLVTLEGVPHVLAVFQDITARKRSEDELIQAIQTVMQDTSWFSRTLIEKMAALKPGNRPATVQTTTDLTVREREILALVCRGQSNDEVATSLKLSPNTVRNHLAAIYGKIGVRNRAAAIIWSRDRGLNDP</sequence>
<dbReference type="PROSITE" id="PS00622">
    <property type="entry name" value="HTH_LUXR_1"/>
    <property type="match status" value="1"/>
</dbReference>
<dbReference type="InterPro" id="IPR035965">
    <property type="entry name" value="PAS-like_dom_sf"/>
</dbReference>
<dbReference type="EMBL" id="FYEH01000014">
    <property type="protein sequence ID" value="SNB75756.1"/>
    <property type="molecule type" value="Genomic_DNA"/>
</dbReference>
<dbReference type="SUPFAM" id="SSF46894">
    <property type="entry name" value="C-terminal effector domain of the bipartite response regulators"/>
    <property type="match status" value="1"/>
</dbReference>
<reference evidence="3 4" key="1">
    <citation type="submission" date="2017-06" db="EMBL/GenBank/DDBJ databases">
        <authorList>
            <person name="Kim H.J."/>
            <person name="Triplett B.A."/>
        </authorList>
    </citation>
    <scope>NUCLEOTIDE SEQUENCE [LARGE SCALE GENOMIC DNA]</scope>
    <source>
        <strain evidence="3 4">B29T1</strain>
    </source>
</reference>
<dbReference type="SMART" id="SM00421">
    <property type="entry name" value="HTH_LUXR"/>
    <property type="match status" value="1"/>
</dbReference>
<dbReference type="Gene3D" id="3.30.450.20">
    <property type="entry name" value="PAS domain"/>
    <property type="match status" value="3"/>
</dbReference>
<dbReference type="AlphaFoldDB" id="A0A212RT77"/>
<dbReference type="GO" id="GO:0003677">
    <property type="term" value="F:DNA binding"/>
    <property type="evidence" value="ECO:0007669"/>
    <property type="project" value="UniProtKB-KW"/>
</dbReference>
<dbReference type="PROSITE" id="PS50043">
    <property type="entry name" value="HTH_LUXR_2"/>
    <property type="match status" value="1"/>
</dbReference>
<dbReference type="PRINTS" id="PR00038">
    <property type="entry name" value="HTHLUXR"/>
</dbReference>
<evidence type="ECO:0000313" key="4">
    <source>
        <dbReference type="Proteomes" id="UP000197065"/>
    </source>
</evidence>
<dbReference type="SMART" id="SM00091">
    <property type="entry name" value="PAS"/>
    <property type="match status" value="3"/>
</dbReference>
<accession>A0A212RT77</accession>
<dbReference type="CDD" id="cd00130">
    <property type="entry name" value="PAS"/>
    <property type="match status" value="1"/>
</dbReference>
<dbReference type="Proteomes" id="UP000197065">
    <property type="component" value="Unassembled WGS sequence"/>
</dbReference>
<dbReference type="GO" id="GO:0006355">
    <property type="term" value="P:regulation of DNA-templated transcription"/>
    <property type="evidence" value="ECO:0007669"/>
    <property type="project" value="InterPro"/>
</dbReference>
<dbReference type="PANTHER" id="PTHR43214">
    <property type="entry name" value="TWO-COMPONENT RESPONSE REGULATOR"/>
    <property type="match status" value="1"/>
</dbReference>
<dbReference type="OrthoDB" id="434992at2"/>
<gene>
    <name evidence="3" type="ORF">SAMN07250955_1146</name>
</gene>
<dbReference type="Pfam" id="PF13426">
    <property type="entry name" value="PAS_9"/>
    <property type="match status" value="2"/>
</dbReference>
<dbReference type="Gene3D" id="3.40.50.2300">
    <property type="match status" value="1"/>
</dbReference>
<dbReference type="InterPro" id="IPR016032">
    <property type="entry name" value="Sig_transdc_resp-reg_C-effctor"/>
</dbReference>
<name>A0A212RT77_9PROT</name>